<dbReference type="EMBL" id="WAEM01000005">
    <property type="protein sequence ID" value="KAB1155550.1"/>
    <property type="molecule type" value="Genomic_DNA"/>
</dbReference>
<protein>
    <submittedName>
        <fullName evidence="1">Uncharacterized protein</fullName>
    </submittedName>
</protein>
<evidence type="ECO:0000313" key="1">
    <source>
        <dbReference type="EMBL" id="KAB1155550.1"/>
    </source>
</evidence>
<gene>
    <name evidence="1" type="ORF">F6464_10570</name>
</gene>
<keyword evidence="2" id="KW-1185">Reference proteome</keyword>
<dbReference type="RefSeq" id="WP_151107777.1">
    <property type="nucleotide sequence ID" value="NZ_WAEM01000005.1"/>
</dbReference>
<accession>A0A7J5ADE7</accession>
<evidence type="ECO:0000313" key="2">
    <source>
        <dbReference type="Proteomes" id="UP000490922"/>
    </source>
</evidence>
<proteinExistence type="predicted"/>
<comment type="caution">
    <text evidence="1">The sequence shown here is derived from an EMBL/GenBank/DDBJ whole genome shotgun (WGS) entry which is preliminary data.</text>
</comment>
<dbReference type="OrthoDB" id="1297882at2"/>
<sequence length="536" mass="60727">MKTIYIGILLFIVGFASAQEIKESVAPLSKKAQKGYLDDVSTEDHGAVNVIFQMKIDKKSDAVSFENYSFNNDLKYIGTSDIQNKKATIADYETTSLYAYVGGSNSFDVLSMKLKINKVVAVKTWNYKKQEFKTKKIISDETVKFKNDNGKTYKGYATYDSFKDNKQTVFCLTKIDTKDKNTADQFKILLINEKLEFQEKTLGLNGSYSLVYCEQLKNENIAMIFAPNKGNGDISKYVYFQFDINGNQVNKCEFKSPASAMVITAFYEKDNSVYFFGSSTDGKDAYDKVFNDYAPINNPGAPSSYLAMKWEKSVAEKMDNFHILRFTGNENDFATNTPVSEFKSKFKTAPGDKDASVYKGKKFLIENFLVTNSNEFLVAGQICSTVMMGLENKETSYEDIVCFHFDKSGNLKAQYGIGKLNDDKKSMIFQMYQNFYPSSDGKSIYLELMEVKGMKGYASFIDAYEGTATYSAHYFPRITKIDLENTSLSPIKVLGNGKYFINDIYSSQYDGKENSILYVGMDKDYENLWLGKVVLK</sequence>
<reference evidence="1 2" key="1">
    <citation type="submission" date="2019-09" db="EMBL/GenBank/DDBJ databases">
        <title>Flavobacterium sp. nov., isolated from glacier ice.</title>
        <authorList>
            <person name="Liu Q."/>
        </authorList>
    </citation>
    <scope>NUCLEOTIDE SEQUENCE [LARGE SCALE GENOMIC DNA]</scope>
    <source>
        <strain evidence="1 2">NBRC 112527</strain>
    </source>
</reference>
<dbReference type="Proteomes" id="UP000490922">
    <property type="component" value="Unassembled WGS sequence"/>
</dbReference>
<name>A0A7J5ADE7_9FLAO</name>
<dbReference type="AlphaFoldDB" id="A0A7J5ADE7"/>
<organism evidence="1 2">
    <name type="scientific">Flavobacterium luteum</name>
    <dbReference type="NCBI Taxonomy" id="2026654"/>
    <lineage>
        <taxon>Bacteria</taxon>
        <taxon>Pseudomonadati</taxon>
        <taxon>Bacteroidota</taxon>
        <taxon>Flavobacteriia</taxon>
        <taxon>Flavobacteriales</taxon>
        <taxon>Flavobacteriaceae</taxon>
        <taxon>Flavobacterium</taxon>
    </lineage>
</organism>